<reference evidence="2" key="1">
    <citation type="submission" date="2018-04" db="EMBL/GenBank/DDBJ databases">
        <title>Transcriptome of Schizaphis graminum biotype I.</title>
        <authorList>
            <person name="Scully E.D."/>
            <person name="Geib S.M."/>
            <person name="Palmer N.A."/>
            <person name="Koch K."/>
            <person name="Bradshaw J."/>
            <person name="Heng-Moss T."/>
            <person name="Sarath G."/>
        </authorList>
    </citation>
    <scope>NUCLEOTIDE SEQUENCE</scope>
</reference>
<evidence type="ECO:0000256" key="1">
    <source>
        <dbReference type="SAM" id="MobiDB-lite"/>
    </source>
</evidence>
<feature type="region of interest" description="Disordered" evidence="1">
    <location>
        <begin position="45"/>
        <end position="77"/>
    </location>
</feature>
<name>A0A2S2PF04_SCHGA</name>
<accession>A0A2S2PF04</accession>
<proteinExistence type="predicted"/>
<evidence type="ECO:0000313" key="2">
    <source>
        <dbReference type="EMBL" id="MBY27788.1"/>
    </source>
</evidence>
<protein>
    <submittedName>
        <fullName evidence="2">Uncharacterized protein</fullName>
    </submittedName>
</protein>
<dbReference type="AlphaFoldDB" id="A0A2S2PF04"/>
<organism evidence="2">
    <name type="scientific">Schizaphis graminum</name>
    <name type="common">Green bug aphid</name>
    <dbReference type="NCBI Taxonomy" id="13262"/>
    <lineage>
        <taxon>Eukaryota</taxon>
        <taxon>Metazoa</taxon>
        <taxon>Ecdysozoa</taxon>
        <taxon>Arthropoda</taxon>
        <taxon>Hexapoda</taxon>
        <taxon>Insecta</taxon>
        <taxon>Pterygota</taxon>
        <taxon>Neoptera</taxon>
        <taxon>Paraneoptera</taxon>
        <taxon>Hemiptera</taxon>
        <taxon>Sternorrhyncha</taxon>
        <taxon>Aphidomorpha</taxon>
        <taxon>Aphidoidea</taxon>
        <taxon>Aphididae</taxon>
        <taxon>Aphidini</taxon>
        <taxon>Schizaphis</taxon>
    </lineage>
</organism>
<dbReference type="EMBL" id="GGMR01015169">
    <property type="protein sequence ID" value="MBY27788.1"/>
    <property type="molecule type" value="Transcribed_RNA"/>
</dbReference>
<gene>
    <name evidence="2" type="ORF">g.133979</name>
</gene>
<sequence>MGLIRRSRKRHGRRRQLFRGPARCKVTAAAPAPTVRRGLLLGQRRVDARPAPPPIDTQRRSGFSPNAHPPTKPERLSLTRTRPEGLRIKASLLQRSAILGNSKFSTRLGTTIKKHPFPSRRMTLVLFVDSTLYSKPRRLPLSCLHRNSTDCIRVTFIKTPIWMFNIKRRLQ</sequence>